<dbReference type="RefSeq" id="WP_405279330.1">
    <property type="nucleotide sequence ID" value="NZ_CP144380.1"/>
</dbReference>
<gene>
    <name evidence="4" type="ORF">WI372_07975</name>
</gene>
<dbReference type="EMBL" id="JBBHLI010000003">
    <property type="protein sequence ID" value="MEK9500909.1"/>
    <property type="molecule type" value="Genomic_DNA"/>
</dbReference>
<proteinExistence type="predicted"/>
<dbReference type="Pfam" id="PF20732">
    <property type="entry name" value="NamZ_C"/>
    <property type="match status" value="1"/>
</dbReference>
<dbReference type="PIRSF" id="PIRSF016719">
    <property type="entry name" value="UCP016719"/>
    <property type="match status" value="1"/>
</dbReference>
<evidence type="ECO:0000313" key="5">
    <source>
        <dbReference type="Proteomes" id="UP001484239"/>
    </source>
</evidence>
<dbReference type="PANTHER" id="PTHR42915">
    <property type="entry name" value="HYPOTHETICAL 460 KDA PROTEIN IN FEUA-SIGW INTERGENIC REGION [PRECURSOR]"/>
    <property type="match status" value="1"/>
</dbReference>
<comment type="caution">
    <text evidence="4">The sequence shown here is derived from an EMBL/GenBank/DDBJ whole genome shotgun (WGS) entry which is preliminary data.</text>
</comment>
<reference evidence="4 5" key="1">
    <citation type="submission" date="2024-02" db="EMBL/GenBank/DDBJ databases">
        <title>A novel Gemmatimonadota bacterium.</title>
        <authorList>
            <person name="Du Z.-J."/>
            <person name="Ye Y.-Q."/>
        </authorList>
    </citation>
    <scope>NUCLEOTIDE SEQUENCE [LARGE SCALE GENOMIC DNA]</scope>
    <source>
        <strain evidence="4 5">DH-20</strain>
    </source>
</reference>
<name>A0ABU9E870_9BACT</name>
<keyword evidence="5" id="KW-1185">Reference proteome</keyword>
<dbReference type="Gene3D" id="3.90.1150.140">
    <property type="match status" value="1"/>
</dbReference>
<organism evidence="4 5">
    <name type="scientific">Gaopeijia maritima</name>
    <dbReference type="NCBI Taxonomy" id="3119007"/>
    <lineage>
        <taxon>Bacteria</taxon>
        <taxon>Pseudomonadati</taxon>
        <taxon>Gemmatimonadota</taxon>
        <taxon>Longimicrobiia</taxon>
        <taxon>Gaopeijiales</taxon>
        <taxon>Gaopeijiaceae</taxon>
        <taxon>Gaopeijia</taxon>
    </lineage>
</organism>
<feature type="chain" id="PRO_5046946094" evidence="1">
    <location>
        <begin position="24"/>
        <end position="437"/>
    </location>
</feature>
<keyword evidence="1" id="KW-0732">Signal</keyword>
<dbReference type="InterPro" id="IPR008302">
    <property type="entry name" value="NamZ"/>
</dbReference>
<dbReference type="PROSITE" id="PS51257">
    <property type="entry name" value="PROKAR_LIPOPROTEIN"/>
    <property type="match status" value="1"/>
</dbReference>
<dbReference type="InterPro" id="IPR048503">
    <property type="entry name" value="NamZ_C"/>
</dbReference>
<dbReference type="Pfam" id="PF07075">
    <property type="entry name" value="NamZ_N"/>
    <property type="match status" value="1"/>
</dbReference>
<feature type="signal peptide" evidence="1">
    <location>
        <begin position="1"/>
        <end position="23"/>
    </location>
</feature>
<evidence type="ECO:0000259" key="2">
    <source>
        <dbReference type="Pfam" id="PF07075"/>
    </source>
</evidence>
<feature type="domain" description="Peptidoglycan beta-N-acetylmuramidase NamZ C-terminal" evidence="3">
    <location>
        <begin position="282"/>
        <end position="435"/>
    </location>
</feature>
<dbReference type="InterPro" id="IPR048502">
    <property type="entry name" value="NamZ_N"/>
</dbReference>
<protein>
    <submittedName>
        <fullName evidence="4">DUF1343 domain-containing protein</fullName>
    </submittedName>
</protein>
<feature type="domain" description="Peptidoglycan beta-N-acetylmuramidase NamZ N-terminal" evidence="2">
    <location>
        <begin position="76"/>
        <end position="277"/>
    </location>
</feature>
<evidence type="ECO:0000256" key="1">
    <source>
        <dbReference type="SAM" id="SignalP"/>
    </source>
</evidence>
<evidence type="ECO:0000259" key="3">
    <source>
        <dbReference type="Pfam" id="PF20732"/>
    </source>
</evidence>
<dbReference type="Proteomes" id="UP001484239">
    <property type="component" value="Unassembled WGS sequence"/>
</dbReference>
<dbReference type="PANTHER" id="PTHR42915:SF1">
    <property type="entry name" value="PEPTIDOGLYCAN BETA-N-ACETYLMURAMIDASE NAMZ"/>
    <property type="match status" value="1"/>
</dbReference>
<dbReference type="Gene3D" id="3.40.50.12170">
    <property type="entry name" value="Uncharacterised protein PF07075, DUF1343"/>
    <property type="match status" value="1"/>
</dbReference>
<accession>A0ABU9E870</accession>
<sequence length="437" mass="46316">MMQLRARQSRTLGLAAATMTALALGCGAAEGPGATPAGEGAVDGSAAGAVGDGDRVLPGVDVLFRDSLHLVRGLRVGLITNPTGVDASGRSTIDRLHEHPEVELTALFAPEHGLRAAAGEGQHIEDSTDPATGLPVISLYSGSKRAPTADDLAAIDVLLFDMQDIGARYYTYVYTMALSMEAAGAAGVPFVVLDRPNPIGSAVQGNVLDPDWATFVGLYPVPMRHGLTAGELARLFRAEFGVEADLSVVPVDGWTGSRVFEDSGLPWIPPSPNIPDLASARHYPGTCLFEGTNLSVGRGTSHPFQQVGAPWIDGEALAARLTARAIEGVRFEAVRFTPVAPTDGKWADTLVQGVRLVETDPGRYDPTRAAVAVLVEAYRMAGTEWAWNAAHFDRLAGTDALRLGIERGAEVADLTAAWAPARDDFERRAEPHRIYPR</sequence>
<evidence type="ECO:0000313" key="4">
    <source>
        <dbReference type="EMBL" id="MEK9500909.1"/>
    </source>
</evidence>